<evidence type="ECO:0000313" key="1">
    <source>
        <dbReference type="EMBL" id="AHC54982.1"/>
    </source>
</evidence>
<keyword evidence="2" id="KW-1185">Reference proteome</keyword>
<sequence length="82" mass="9620">MNTVQDIQKRLEKTFDLSPDDISFEFYEEGNGEEVWCTIPTFRVEHCWLQNAEGRSFGLSDRNHPYKVLKRKILATGKVRLS</sequence>
<protein>
    <submittedName>
        <fullName evidence="1">Uncharacterized protein</fullName>
    </submittedName>
</protein>
<name>V9SGT0_9VIRU</name>
<dbReference type="EMBL" id="KF483846">
    <property type="protein sequence ID" value="AHC54982.1"/>
    <property type="molecule type" value="Genomic_DNA"/>
</dbReference>
<gene>
    <name evidence="1" type="ORF">TNS_ORF264</name>
</gene>
<organism evidence="1 2">
    <name type="scientific">Tunisvirus fontaine2</name>
    <dbReference type="NCBI Taxonomy" id="1421067"/>
    <lineage>
        <taxon>Viruses</taxon>
        <taxon>Varidnaviria</taxon>
        <taxon>Bamfordvirae</taxon>
        <taxon>Nucleocytoviricota</taxon>
        <taxon>Megaviricetes</taxon>
        <taxon>Pimascovirales</taxon>
        <taxon>Pimascovirales incertae sedis</taxon>
        <taxon>Marseilleviridae</taxon>
        <taxon>Losannavirus</taxon>
        <taxon>Losannavirus tunisense</taxon>
    </lineage>
</organism>
<accession>V9SGT0</accession>
<reference evidence="1 2" key="1">
    <citation type="journal article" date="2014" name="Arch. Virol.">
        <title>Complete genome sequence of Tunisvirus, a new member of the proposed family Marseilleviridae.</title>
        <authorList>
            <person name="Aherfi S."/>
            <person name="Boughalmi M."/>
            <person name="Pagnier I."/>
            <person name="Fournous G."/>
            <person name="La Scola B."/>
            <person name="Raoult D."/>
            <person name="Colson P."/>
        </authorList>
    </citation>
    <scope>NUCLEOTIDE SEQUENCE [LARGE SCALE GENOMIC DNA]</scope>
    <source>
        <strain evidence="1 2">U484</strain>
    </source>
</reference>
<evidence type="ECO:0000313" key="2">
    <source>
        <dbReference type="Proteomes" id="UP000232615"/>
    </source>
</evidence>
<dbReference type="Proteomes" id="UP000232615">
    <property type="component" value="Segment"/>
</dbReference>
<proteinExistence type="predicted"/>